<name>A0A087FZY8_ARAAL</name>
<protein>
    <submittedName>
        <fullName evidence="3">Uncharacterized protein</fullName>
    </submittedName>
</protein>
<feature type="transmembrane region" description="Helical" evidence="2">
    <location>
        <begin position="85"/>
        <end position="103"/>
    </location>
</feature>
<keyword evidence="4" id="KW-1185">Reference proteome</keyword>
<keyword evidence="2" id="KW-0812">Transmembrane</keyword>
<evidence type="ECO:0000256" key="1">
    <source>
        <dbReference type="SAM" id="MobiDB-lite"/>
    </source>
</evidence>
<feature type="compositionally biased region" description="Polar residues" evidence="1">
    <location>
        <begin position="47"/>
        <end position="76"/>
    </location>
</feature>
<dbReference type="Gramene" id="KFK23190">
    <property type="protein sequence ID" value="KFK23190"/>
    <property type="gene ID" value="AALP_AAs51623U000100"/>
</dbReference>
<gene>
    <name evidence="3" type="ORF">AALP_AAs51623U000100</name>
</gene>
<evidence type="ECO:0000256" key="2">
    <source>
        <dbReference type="SAM" id="Phobius"/>
    </source>
</evidence>
<dbReference type="EMBL" id="KL981672">
    <property type="protein sequence ID" value="KFK23190.1"/>
    <property type="molecule type" value="Genomic_DNA"/>
</dbReference>
<feature type="region of interest" description="Disordered" evidence="1">
    <location>
        <begin position="1"/>
        <end position="76"/>
    </location>
</feature>
<keyword evidence="2" id="KW-0472">Membrane</keyword>
<feature type="compositionally biased region" description="Basic and acidic residues" evidence="1">
    <location>
        <begin position="1"/>
        <end position="11"/>
    </location>
</feature>
<evidence type="ECO:0000313" key="3">
    <source>
        <dbReference type="EMBL" id="KFK23190.1"/>
    </source>
</evidence>
<dbReference type="Proteomes" id="UP000029120">
    <property type="component" value="Unassembled WGS sequence"/>
</dbReference>
<keyword evidence="2" id="KW-1133">Transmembrane helix</keyword>
<proteinExistence type="predicted"/>
<evidence type="ECO:0000313" key="4">
    <source>
        <dbReference type="Proteomes" id="UP000029120"/>
    </source>
</evidence>
<reference evidence="4" key="1">
    <citation type="journal article" date="2015" name="Nat. Plants">
        <title>Genome expansion of Arabis alpina linked with retrotransposition and reduced symmetric DNA methylation.</title>
        <authorList>
            <person name="Willing E.M."/>
            <person name="Rawat V."/>
            <person name="Mandakova T."/>
            <person name="Maumus F."/>
            <person name="James G.V."/>
            <person name="Nordstroem K.J."/>
            <person name="Becker C."/>
            <person name="Warthmann N."/>
            <person name="Chica C."/>
            <person name="Szarzynska B."/>
            <person name="Zytnicki M."/>
            <person name="Albani M.C."/>
            <person name="Kiefer C."/>
            <person name="Bergonzi S."/>
            <person name="Castaings L."/>
            <person name="Mateos J.L."/>
            <person name="Berns M.C."/>
            <person name="Bujdoso N."/>
            <person name="Piofczyk T."/>
            <person name="de Lorenzo L."/>
            <person name="Barrero-Sicilia C."/>
            <person name="Mateos I."/>
            <person name="Piednoel M."/>
            <person name="Hagmann J."/>
            <person name="Chen-Min-Tao R."/>
            <person name="Iglesias-Fernandez R."/>
            <person name="Schuster S.C."/>
            <person name="Alonso-Blanco C."/>
            <person name="Roudier F."/>
            <person name="Carbonero P."/>
            <person name="Paz-Ares J."/>
            <person name="Davis S.J."/>
            <person name="Pecinka A."/>
            <person name="Quesneville H."/>
            <person name="Colot V."/>
            <person name="Lysak M.A."/>
            <person name="Weigel D."/>
            <person name="Coupland G."/>
            <person name="Schneeberger K."/>
        </authorList>
    </citation>
    <scope>NUCLEOTIDE SEQUENCE [LARGE SCALE GENOMIC DNA]</scope>
    <source>
        <strain evidence="4">cv. Pajares</strain>
    </source>
</reference>
<organism evidence="3 4">
    <name type="scientific">Arabis alpina</name>
    <name type="common">Alpine rock-cress</name>
    <dbReference type="NCBI Taxonomy" id="50452"/>
    <lineage>
        <taxon>Eukaryota</taxon>
        <taxon>Viridiplantae</taxon>
        <taxon>Streptophyta</taxon>
        <taxon>Embryophyta</taxon>
        <taxon>Tracheophyta</taxon>
        <taxon>Spermatophyta</taxon>
        <taxon>Magnoliopsida</taxon>
        <taxon>eudicotyledons</taxon>
        <taxon>Gunneridae</taxon>
        <taxon>Pentapetalae</taxon>
        <taxon>rosids</taxon>
        <taxon>malvids</taxon>
        <taxon>Brassicales</taxon>
        <taxon>Brassicaceae</taxon>
        <taxon>Arabideae</taxon>
        <taxon>Arabis</taxon>
    </lineage>
</organism>
<sequence>MGSETEKKVKSFEANLGDNIHRESMSSGSSEEGEVVNEESPKKEETNQGVDISSGVSSKDTEKSGNGQSLTNGTNNLRELMKKPIRLLWIVISIHVVTALLRGKGNRK</sequence>
<accession>A0A087FZY8</accession>
<dbReference type="AlphaFoldDB" id="A0A087FZY8"/>